<keyword evidence="4" id="KW-0378">Hydrolase</keyword>
<dbReference type="InterPro" id="IPR008928">
    <property type="entry name" value="6-hairpin_glycosidase_sf"/>
</dbReference>
<dbReference type="Proteomes" id="UP001198182">
    <property type="component" value="Unassembled WGS sequence"/>
</dbReference>
<dbReference type="Pfam" id="PF20737">
    <property type="entry name" value="Glyco_hydro127C"/>
    <property type="match status" value="1"/>
</dbReference>
<dbReference type="Pfam" id="PF20736">
    <property type="entry name" value="Glyco_hydro127M"/>
    <property type="match status" value="1"/>
</dbReference>
<gene>
    <name evidence="4" type="ORF">LKD81_05995</name>
</gene>
<feature type="domain" description="Non-reducing end beta-L-arabinofuranosidase-like GH127 C-terminal" evidence="3">
    <location>
        <begin position="536"/>
        <end position="646"/>
    </location>
</feature>
<evidence type="ECO:0000259" key="2">
    <source>
        <dbReference type="Pfam" id="PF20736"/>
    </source>
</evidence>
<dbReference type="RefSeq" id="WP_308453223.1">
    <property type="nucleotide sequence ID" value="NZ_JAJEQR010000013.1"/>
</dbReference>
<dbReference type="Pfam" id="PF07944">
    <property type="entry name" value="Beta-AFase-like_GH127_cat"/>
    <property type="match status" value="1"/>
</dbReference>
<dbReference type="PANTHER" id="PTHR43465:SF2">
    <property type="entry name" value="DUF1680 DOMAIN PROTEIN (AFU_ORTHOLOGUE AFUA_1G08910)"/>
    <property type="match status" value="1"/>
</dbReference>
<dbReference type="GO" id="GO:0016787">
    <property type="term" value="F:hydrolase activity"/>
    <property type="evidence" value="ECO:0007669"/>
    <property type="project" value="UniProtKB-KW"/>
</dbReference>
<dbReference type="InterPro" id="IPR049046">
    <property type="entry name" value="Beta-AFase-like_GH127_middle"/>
</dbReference>
<comment type="caution">
    <text evidence="4">The sequence shown here is derived from an EMBL/GenBank/DDBJ whole genome shotgun (WGS) entry which is preliminary data.</text>
</comment>
<dbReference type="EMBL" id="JAJEQR010000013">
    <property type="protein sequence ID" value="MCC2230553.1"/>
    <property type="molecule type" value="Genomic_DNA"/>
</dbReference>
<feature type="domain" description="Non-reducing end beta-L-arabinofuranosidase-like GH127 catalytic" evidence="1">
    <location>
        <begin position="13"/>
        <end position="427"/>
    </location>
</feature>
<organism evidence="4 5">
    <name type="scientific">Hominifimenecus microfluidus</name>
    <dbReference type="NCBI Taxonomy" id="2885348"/>
    <lineage>
        <taxon>Bacteria</taxon>
        <taxon>Bacillati</taxon>
        <taxon>Bacillota</taxon>
        <taxon>Clostridia</taxon>
        <taxon>Lachnospirales</taxon>
        <taxon>Lachnospiraceae</taxon>
        <taxon>Hominifimenecus</taxon>
    </lineage>
</organism>
<dbReference type="InterPro" id="IPR012878">
    <property type="entry name" value="Beta-AFase-like_GH127_cat"/>
</dbReference>
<evidence type="ECO:0000259" key="1">
    <source>
        <dbReference type="Pfam" id="PF07944"/>
    </source>
</evidence>
<dbReference type="SUPFAM" id="SSF48208">
    <property type="entry name" value="Six-hairpin glycosidases"/>
    <property type="match status" value="1"/>
</dbReference>
<sequence length="647" mass="72830">MVEKTNHFLSLKQVTIRDPFFSPVQNTVIHTMIPYQEKVLHDEIPDIRPSHVIRNYRIAAGEIEGTYYGRVFQDSDLAKWLEAVAYSLTVQPDAELEARADEIIDLIGRVQKPDGYLDTYFIVAEPEMRWKDLGDCHEMYCAGHMTEAAVAYYEATGKTKLLDICCRLCDHIDRRFGDEEGKVPGIPGHEEIELALMRLYRVTGEDRYRKLASYFIDKRGQDPDFFKKEADARGGDPNSYINRQLITYAQNHAPVREQDTAEGHAVRCMYLYTGAADIAAANQDETLMEACRKVWDNMTKRRMYITGGIGATHQGESFSTDYDLPNDSAYAETCAAVGVCFFARQMLEADPDRRYADVMERALYNGVLSGMQLDGKKFFYINQLEADPDACSTAYAYGSEEYTPERIGWYDCACCPPNLARLVTSIGSYTWSCGGNTIYSHLFLGGSADFDFAGGGIVKLEGNYPWDGTLTYTVSPKNPNATFTLAIRHPGWCHSMTVTVNGENVSKSTVNEKGYWELSRAWNPGDTVICRMDLPVRRIYANPLVRADAGCVALMRGPIVYAFEGIDNGEDLSALRIPRDAAIEALPFNADLLGGVVALKIAGRRLKPMDDLYSDYPPEEKEAVLQAIPYYAWCNRGRTHMKIWMQE</sequence>
<accession>A0AAE3E9X8</accession>
<evidence type="ECO:0000259" key="3">
    <source>
        <dbReference type="Pfam" id="PF20737"/>
    </source>
</evidence>
<name>A0AAE3E9X8_9FIRM</name>
<evidence type="ECO:0000313" key="5">
    <source>
        <dbReference type="Proteomes" id="UP001198182"/>
    </source>
</evidence>
<evidence type="ECO:0000313" key="4">
    <source>
        <dbReference type="EMBL" id="MCC2230553.1"/>
    </source>
</evidence>
<dbReference type="GO" id="GO:0005975">
    <property type="term" value="P:carbohydrate metabolic process"/>
    <property type="evidence" value="ECO:0007669"/>
    <property type="project" value="InterPro"/>
</dbReference>
<keyword evidence="5" id="KW-1185">Reference proteome</keyword>
<proteinExistence type="predicted"/>
<dbReference type="AlphaFoldDB" id="A0AAE3E9X8"/>
<reference evidence="4" key="1">
    <citation type="submission" date="2021-10" db="EMBL/GenBank/DDBJ databases">
        <title>Anaerobic single-cell dispensing facilitates the cultivation of human gut bacteria.</title>
        <authorList>
            <person name="Afrizal A."/>
        </authorList>
    </citation>
    <scope>NUCLEOTIDE SEQUENCE</scope>
    <source>
        <strain evidence="4">CLA-AA-H215</strain>
    </source>
</reference>
<dbReference type="InterPro" id="IPR049174">
    <property type="entry name" value="Beta-AFase-like"/>
</dbReference>
<feature type="domain" description="Non-reducing end beta-L-arabinofuranosidase-like GH127 middle" evidence="2">
    <location>
        <begin position="437"/>
        <end position="533"/>
    </location>
</feature>
<dbReference type="PANTHER" id="PTHR43465">
    <property type="entry name" value="DUF1680 DOMAIN PROTEIN (AFU_ORTHOLOGUE AFUA_1G08910)"/>
    <property type="match status" value="1"/>
</dbReference>
<dbReference type="InterPro" id="IPR049049">
    <property type="entry name" value="Beta-AFase-like_GH127_C"/>
</dbReference>
<protein>
    <submittedName>
        <fullName evidence="4">Glycoside hydrolase family 127 protein</fullName>
    </submittedName>
</protein>